<accession>J1I3Q3</accession>
<evidence type="ECO:0000313" key="3">
    <source>
        <dbReference type="Proteomes" id="UP000005113"/>
    </source>
</evidence>
<evidence type="ECO:0000256" key="1">
    <source>
        <dbReference type="SAM" id="MobiDB-lite"/>
    </source>
</evidence>
<protein>
    <recommendedName>
        <fullName evidence="4">Outer membrane protein/protective antigen OMA87</fullName>
    </recommendedName>
</protein>
<dbReference type="OrthoDB" id="9760276at2"/>
<feature type="region of interest" description="Disordered" evidence="1">
    <location>
        <begin position="641"/>
        <end position="669"/>
    </location>
</feature>
<name>J1I3Q3_9BACT</name>
<dbReference type="HOGENOM" id="CLU_010614_0_0_10"/>
<dbReference type="EMBL" id="JH719942">
    <property type="protein sequence ID" value="EJF52963.1"/>
    <property type="molecule type" value="Genomic_DNA"/>
</dbReference>
<dbReference type="AlphaFoldDB" id="J1I3Q3"/>
<proteinExistence type="predicted"/>
<dbReference type="RefSeq" id="WP_002658296.1">
    <property type="nucleotide sequence ID" value="NZ_JH719942.1"/>
</dbReference>
<feature type="compositionally biased region" description="Basic and acidic residues" evidence="1">
    <location>
        <begin position="647"/>
        <end position="669"/>
    </location>
</feature>
<organism evidence="2 3">
    <name type="scientific">Saprospira grandis DSM 2844</name>
    <dbReference type="NCBI Taxonomy" id="694433"/>
    <lineage>
        <taxon>Bacteria</taxon>
        <taxon>Pseudomonadati</taxon>
        <taxon>Bacteroidota</taxon>
        <taxon>Saprospiria</taxon>
        <taxon>Saprospirales</taxon>
        <taxon>Saprospiraceae</taxon>
        <taxon>Saprospira</taxon>
    </lineage>
</organism>
<dbReference type="Proteomes" id="UP000005113">
    <property type="component" value="Unassembled WGS sequence"/>
</dbReference>
<gene>
    <name evidence="2" type="ORF">SapgrDRAFT_1240</name>
</gene>
<evidence type="ECO:0008006" key="4">
    <source>
        <dbReference type="Google" id="ProtNLM"/>
    </source>
</evidence>
<evidence type="ECO:0000313" key="2">
    <source>
        <dbReference type="EMBL" id="EJF52963.1"/>
    </source>
</evidence>
<reference evidence="3" key="1">
    <citation type="journal article" date="2012" name="Stand. Genomic Sci.">
        <title>Permanent draft genome sequence of the gliding predator Saprospira grandis strain Sa g1 (= HR1).</title>
        <authorList>
            <person name="Mavromatis K."/>
            <person name="Chertkov O."/>
            <person name="Lapidus A."/>
            <person name="Nolan M."/>
            <person name="Lucas S."/>
            <person name="Tice H."/>
            <person name="Del Rio T.G."/>
            <person name="Cheng J.F."/>
            <person name="Han C."/>
            <person name="Tapia R."/>
            <person name="Bruce D."/>
            <person name="Goodwin L.A."/>
            <person name="Pitluck S."/>
            <person name="Huntemann M."/>
            <person name="Liolios K."/>
            <person name="Pagani I."/>
            <person name="Ivanova N."/>
            <person name="Mikhailova N."/>
            <person name="Pati A."/>
            <person name="Chen A."/>
            <person name="Palaniappan K."/>
            <person name="Land M."/>
            <person name="Brambilla E.M."/>
            <person name="Rohde M."/>
            <person name="Spring S."/>
            <person name="Goker M."/>
            <person name="Detter J.C."/>
            <person name="Bristow J."/>
            <person name="Eisen J.A."/>
            <person name="Markowitz V."/>
            <person name="Hugenholtz P."/>
            <person name="Kyrpides N.C."/>
            <person name="Klenk H.P."/>
            <person name="Woyke T."/>
        </authorList>
    </citation>
    <scope>NUCLEOTIDE SEQUENCE [LARGE SCALE GENOMIC DNA]</scope>
    <source>
        <strain evidence="3">DSM 2844</strain>
    </source>
</reference>
<dbReference type="Gene3D" id="2.40.160.50">
    <property type="entry name" value="membrane protein fhac: a member of the omp85/tpsb transporter family"/>
    <property type="match status" value="1"/>
</dbReference>
<sequence>MRQHLYLYLFFIFLWAAPQFVAAQLVSSEFGQNRLQREQYQWKRYETLNFTFYYHSQQEGLMKTILPMAEQDYRQLKSLFEYQIRQPIEVIVYDDYSDLLQSNVGISAPALFNSGQQVYLDKKLLVHFDGNHQKLHKNLREGIARAVLNRMLFGSNLQEIVQNSVLLELPDWFTEGLIAHAVEEWSTEKDDQLREALLSGRYANFLELAEEHPQLAGQSLFHYIARNHGQATVSNLLYLSRINHSIEAGFRYAFGSSFYTVAGSSWYKYFMQRYESDNLGKLFPNAGELEVKLGKKAISQLVLAPNARQLAYVKQKLGKQQVVLQQAESQKAKVVWRQGAKDHSNRSDQHYPLLAWRNDQELAIVFERADKVYLQFLNTAKGKLSKAQEIKDIERVGHISHYQGSQFLLSAQAEGQSDLFLYSNGQAKNLSQDAWDDLSPTVMRFQGKKGVLFSSNRPAAKMKLPLGQQLPLLQFDLFFLPLEEKGAPIRLTNSFLVNEKNPQALGDGQFSFLSDQSGIYNRYIGQIDSVLLGQQVVGYPKSGEAPIVLPLDSSFSAADSSQLDSFGQQPLYGWQTKLMANTNYSRNILAQSITPNGEKVADLLFRGGKYKLFLRNLRSDREMQMSSSRYRLILERQNGLLQQQKTRSIEPKKKEEPKEKKGPQTDKSLEEELKAVEQEIKSDSLPPSQSDTAKVDIDNYLFQTEFEEVETPKLNKKDSTPPKAIELVEGQNGQIVEKETPEEKTIKAPKHKLLVFDPQKGEKQEDNFFFEGVELNLDNTVLYNGLDLYLGGPFRLPPLGISGQINFSDALENYRLEVGMRIPITFDGMEYFLNFENRKYRLDQKYSLYRRGFSEDYILEDSTGTIQEQVEGRTLKHLAMAEFSYPLGRFRSIRSTLSFQADRVAISPEDLGSLSVPIYDENRLGIRLEYVYDNSVILGLNARKGSRMRIYGDYFQGIPFSTGDRLGQVANTPTFALGLDARHYISLDNKSILAFRFVGASSFGQQKILYNLGGMENWLFSSQTETIPLPDGQDYAYQTVAANMRGFDANIRNGNSFALINAELRIPLAEYLGNSNSNSSILRNLQLSGFYDVGTAWQGSSPFSKDNPLNSTTIDPASGVNVVSPIRLRVNYYRRPIVQGFGFGLRSVVLGYFVKLDCAWGVETGDVQQAKIYLSLGKDF</sequence>